<feature type="transmembrane region" description="Helical" evidence="12">
    <location>
        <begin position="307"/>
        <end position="328"/>
    </location>
</feature>
<evidence type="ECO:0000256" key="9">
    <source>
        <dbReference type="ARBA" id="ARBA00023136"/>
    </source>
</evidence>
<feature type="transmembrane region" description="Helical" evidence="12">
    <location>
        <begin position="114"/>
        <end position="132"/>
    </location>
</feature>
<reference evidence="13 14" key="1">
    <citation type="submission" date="2020-04" db="EMBL/GenBank/DDBJ databases">
        <title>Usitatibacter rugosus gen. nov., sp. nov. and Usitatibacter palustris sp. nov., novel members of Usitatibacteraceae fam. nov. within the order Nitrosomonadales isolated from soil.</title>
        <authorList>
            <person name="Huber K.J."/>
            <person name="Neumann-Schaal M."/>
            <person name="Geppert A."/>
            <person name="Luckner M."/>
            <person name="Wanner G."/>
            <person name="Overmann J."/>
        </authorList>
    </citation>
    <scope>NUCLEOTIDE SEQUENCE [LARGE SCALE GENOMIC DNA]</scope>
    <source>
        <strain evidence="13 14">0125_3</strain>
    </source>
</reference>
<keyword evidence="3 12" id="KW-0812">Transmembrane</keyword>
<dbReference type="KEGG" id="uru:DSM104443_01192"/>
<feature type="transmembrane region" description="Helical" evidence="12">
    <location>
        <begin position="182"/>
        <end position="201"/>
    </location>
</feature>
<dbReference type="EC" id="1.17.99.9" evidence="12"/>
<feature type="transmembrane region" description="Helical" evidence="12">
    <location>
        <begin position="29"/>
        <end position="49"/>
    </location>
</feature>
<evidence type="ECO:0000256" key="6">
    <source>
        <dbReference type="ARBA" id="ARBA00023002"/>
    </source>
</evidence>
<evidence type="ECO:0000256" key="1">
    <source>
        <dbReference type="ARBA" id="ARBA00001970"/>
    </source>
</evidence>
<evidence type="ECO:0000256" key="2">
    <source>
        <dbReference type="ARBA" id="ARBA00004141"/>
    </source>
</evidence>
<keyword evidence="7 12" id="KW-0408">Iron</keyword>
<dbReference type="Pfam" id="PF02628">
    <property type="entry name" value="COX15-CtaA"/>
    <property type="match status" value="1"/>
</dbReference>
<dbReference type="AlphaFoldDB" id="A0A6M4GTF4"/>
<organism evidence="13 14">
    <name type="scientific">Usitatibacter rugosus</name>
    <dbReference type="NCBI Taxonomy" id="2732067"/>
    <lineage>
        <taxon>Bacteria</taxon>
        <taxon>Pseudomonadati</taxon>
        <taxon>Pseudomonadota</taxon>
        <taxon>Betaproteobacteria</taxon>
        <taxon>Nitrosomonadales</taxon>
        <taxon>Usitatibacteraceae</taxon>
        <taxon>Usitatibacter</taxon>
    </lineage>
</organism>
<protein>
    <recommendedName>
        <fullName evidence="12">Heme A synthase</fullName>
        <shortName evidence="12">HAS</shortName>
        <ecNumber evidence="12">1.17.99.9</ecNumber>
    </recommendedName>
    <alternativeName>
        <fullName evidence="12">Cytochrome aa3-controlling protein</fullName>
    </alternativeName>
</protein>
<dbReference type="Proteomes" id="UP000501534">
    <property type="component" value="Chromosome"/>
</dbReference>
<dbReference type="PANTHER" id="PTHR23289:SF2">
    <property type="entry name" value="CYTOCHROME C OXIDASE ASSEMBLY PROTEIN COX15 HOMOLOG"/>
    <property type="match status" value="1"/>
</dbReference>
<accession>A0A6M4GTF4</accession>
<dbReference type="UniPathway" id="UPA00269">
    <property type="reaction ID" value="UER00713"/>
</dbReference>
<evidence type="ECO:0000256" key="10">
    <source>
        <dbReference type="ARBA" id="ARBA00044501"/>
    </source>
</evidence>
<feature type="binding site" description="axial binding residue" evidence="12">
    <location>
        <position position="338"/>
    </location>
    <ligand>
        <name>heme</name>
        <dbReference type="ChEBI" id="CHEBI:30413"/>
    </ligand>
    <ligandPart>
        <name>Fe</name>
        <dbReference type="ChEBI" id="CHEBI:18248"/>
    </ligandPart>
</feature>
<evidence type="ECO:0000313" key="13">
    <source>
        <dbReference type="EMBL" id="QJR10138.1"/>
    </source>
</evidence>
<dbReference type="GO" id="GO:0006784">
    <property type="term" value="P:heme A biosynthetic process"/>
    <property type="evidence" value="ECO:0007669"/>
    <property type="project" value="UniProtKB-UniRule"/>
</dbReference>
<comment type="catalytic activity">
    <reaction evidence="11">
        <text>Fe(II)-heme o + 2 A + H2O = Fe(II)-heme a + 2 AH2</text>
        <dbReference type="Rhea" id="RHEA:63388"/>
        <dbReference type="ChEBI" id="CHEBI:13193"/>
        <dbReference type="ChEBI" id="CHEBI:15377"/>
        <dbReference type="ChEBI" id="CHEBI:17499"/>
        <dbReference type="ChEBI" id="CHEBI:60530"/>
        <dbReference type="ChEBI" id="CHEBI:61715"/>
        <dbReference type="EC" id="1.17.99.9"/>
    </reaction>
    <physiologicalReaction direction="left-to-right" evidence="11">
        <dbReference type="Rhea" id="RHEA:63389"/>
    </physiologicalReaction>
</comment>
<feature type="transmembrane region" description="Helical" evidence="12">
    <location>
        <begin position="144"/>
        <end position="162"/>
    </location>
</feature>
<keyword evidence="9 12" id="KW-0472">Membrane</keyword>
<comment type="subunit">
    <text evidence="12">Interacts with CtaB.</text>
</comment>
<evidence type="ECO:0000256" key="7">
    <source>
        <dbReference type="ARBA" id="ARBA00023004"/>
    </source>
</evidence>
<dbReference type="EMBL" id="CP053069">
    <property type="protein sequence ID" value="QJR10138.1"/>
    <property type="molecule type" value="Genomic_DNA"/>
</dbReference>
<dbReference type="GO" id="GO:0005886">
    <property type="term" value="C:plasma membrane"/>
    <property type="evidence" value="ECO:0007669"/>
    <property type="project" value="UniProtKB-SubCell"/>
</dbReference>
<keyword evidence="6 12" id="KW-0560">Oxidoreductase</keyword>
<dbReference type="InterPro" id="IPR023754">
    <property type="entry name" value="HemeA_Synthase_type2"/>
</dbReference>
<comment type="similarity">
    <text evidence="12">Belongs to the COX15/CtaA family. Type 2 subfamily.</text>
</comment>
<feature type="transmembrane region" description="Helical" evidence="12">
    <location>
        <begin position="278"/>
        <end position="295"/>
    </location>
</feature>
<evidence type="ECO:0000256" key="11">
    <source>
        <dbReference type="ARBA" id="ARBA00048044"/>
    </source>
</evidence>
<keyword evidence="14" id="KW-1185">Reference proteome</keyword>
<evidence type="ECO:0000256" key="4">
    <source>
        <dbReference type="ARBA" id="ARBA00022723"/>
    </source>
</evidence>
<keyword evidence="5 12" id="KW-1133">Transmembrane helix</keyword>
<feature type="binding site" description="axial binding residue" evidence="12">
    <location>
        <position position="276"/>
    </location>
    <ligand>
        <name>heme</name>
        <dbReference type="ChEBI" id="CHEBI:30413"/>
    </ligand>
    <ligandPart>
        <name>Fe</name>
        <dbReference type="ChEBI" id="CHEBI:18248"/>
    </ligandPart>
</feature>
<keyword evidence="8 12" id="KW-0350">Heme biosynthesis</keyword>
<feature type="transmembrane region" description="Helical" evidence="12">
    <location>
        <begin position="334"/>
        <end position="352"/>
    </location>
</feature>
<evidence type="ECO:0000256" key="5">
    <source>
        <dbReference type="ARBA" id="ARBA00022989"/>
    </source>
</evidence>
<name>A0A6M4GTF4_9PROT</name>
<feature type="transmembrane region" description="Helical" evidence="12">
    <location>
        <begin position="213"/>
        <end position="238"/>
    </location>
</feature>
<sequence>MASVSLRNPDFAFAGSHSLQVAPRGPRAVAVWLLVCCALVFAMVVVGGVTRLTHSGLSIVEWQPLIGAVPPLNDAAWEAEFSKYKRTPEFKQRNFDMTVEGFKGIFWWEYAHRLLGRAIGVVFLLPFLYFLARRQLDKPLAWRLGGIFVLGGLQGALGWYMVASGLVDDPRVSQFRLTAHLTLAFLIYAAMFWVALGILVPERYGSPPGLRKLGSLLVVLVFAMVVTGGLVAGIRAGYAYNTFPLMNGHFVPPEIFMLQPWWKNFGYNMATVQFDHRIVAWALAILVPLAWLQAWRSPAVARHASWAATALVFAVSLQIALGIFTLLLRVPVELGAAHQGNAVIVLTCALWLRHALR</sequence>
<evidence type="ECO:0000256" key="8">
    <source>
        <dbReference type="ARBA" id="ARBA00023133"/>
    </source>
</evidence>
<gene>
    <name evidence="12 13" type="primary">ctaA</name>
    <name evidence="13" type="ORF">DSM104443_01192</name>
</gene>
<comment type="pathway">
    <text evidence="10 12">Porphyrin-containing compound metabolism; heme A biosynthesis; heme A from heme O: step 1/1.</text>
</comment>
<evidence type="ECO:0000256" key="3">
    <source>
        <dbReference type="ARBA" id="ARBA00022692"/>
    </source>
</evidence>
<dbReference type="InterPro" id="IPR003780">
    <property type="entry name" value="COX15/CtaA_fam"/>
</dbReference>
<dbReference type="HAMAP" id="MF_01665">
    <property type="entry name" value="HemeA_synth_type2"/>
    <property type="match status" value="1"/>
</dbReference>
<keyword evidence="12" id="KW-1003">Cell membrane</keyword>
<dbReference type="PANTHER" id="PTHR23289">
    <property type="entry name" value="CYTOCHROME C OXIDASE ASSEMBLY PROTEIN COX15"/>
    <property type="match status" value="1"/>
</dbReference>
<comment type="subcellular location">
    <subcellularLocation>
        <location evidence="12">Cell membrane</location>
        <topology evidence="12">Multi-pass membrane protein</topology>
    </subcellularLocation>
    <subcellularLocation>
        <location evidence="2">Membrane</location>
        <topology evidence="2">Multi-pass membrane protein</topology>
    </subcellularLocation>
</comment>
<keyword evidence="4 12" id="KW-0479">Metal-binding</keyword>
<evidence type="ECO:0000313" key="14">
    <source>
        <dbReference type="Proteomes" id="UP000501534"/>
    </source>
</evidence>
<proteinExistence type="inferred from homology"/>
<evidence type="ECO:0000256" key="12">
    <source>
        <dbReference type="HAMAP-Rule" id="MF_01665"/>
    </source>
</evidence>
<dbReference type="GO" id="GO:0120547">
    <property type="term" value="F:heme A synthase activity"/>
    <property type="evidence" value="ECO:0007669"/>
    <property type="project" value="UniProtKB-EC"/>
</dbReference>
<dbReference type="GO" id="GO:0016653">
    <property type="term" value="F:oxidoreductase activity, acting on NAD(P)H, heme protein as acceptor"/>
    <property type="evidence" value="ECO:0007669"/>
    <property type="project" value="TreeGrafter"/>
</dbReference>
<comment type="cofactor">
    <cofactor evidence="1 12">
        <name>heme b</name>
        <dbReference type="ChEBI" id="CHEBI:60344"/>
    </cofactor>
</comment>
<dbReference type="GO" id="GO:0046872">
    <property type="term" value="F:metal ion binding"/>
    <property type="evidence" value="ECO:0007669"/>
    <property type="project" value="UniProtKB-KW"/>
</dbReference>
<comment type="function">
    <text evidence="12">Catalyzes the conversion of heme O to heme A by two successive hydroxylations of the methyl group at C8. The first hydroxylation forms heme I, the second hydroxylation results in an unstable dihydroxymethyl group, which spontaneously dehydrates, resulting in the formyl group of heme A.</text>
</comment>